<dbReference type="CDD" id="cd02094">
    <property type="entry name" value="P-type_ATPase_Cu-like"/>
    <property type="match status" value="1"/>
</dbReference>
<dbReference type="InterPro" id="IPR044492">
    <property type="entry name" value="P_typ_ATPase_HD_dom"/>
</dbReference>
<evidence type="ECO:0000256" key="5">
    <source>
        <dbReference type="ARBA" id="ARBA00022741"/>
    </source>
</evidence>
<dbReference type="GO" id="GO:0016887">
    <property type="term" value="F:ATP hydrolysis activity"/>
    <property type="evidence" value="ECO:0007669"/>
    <property type="project" value="InterPro"/>
</dbReference>
<dbReference type="GO" id="GO:0005524">
    <property type="term" value="F:ATP binding"/>
    <property type="evidence" value="ECO:0007669"/>
    <property type="project" value="UniProtKB-UniRule"/>
</dbReference>
<dbReference type="InterPro" id="IPR006121">
    <property type="entry name" value="HMA_dom"/>
</dbReference>
<dbReference type="Proteomes" id="UP000188145">
    <property type="component" value="Chromosome"/>
</dbReference>
<gene>
    <name evidence="14" type="ORF">BW730_13145</name>
</gene>
<dbReference type="PRINTS" id="PR00119">
    <property type="entry name" value="CATATPASE"/>
</dbReference>
<dbReference type="GO" id="GO:0055070">
    <property type="term" value="P:copper ion homeostasis"/>
    <property type="evidence" value="ECO:0007669"/>
    <property type="project" value="TreeGrafter"/>
</dbReference>
<dbReference type="EMBL" id="CP019606">
    <property type="protein sequence ID" value="AQP48307.1"/>
    <property type="molecule type" value="Genomic_DNA"/>
</dbReference>
<dbReference type="InterPro" id="IPR008250">
    <property type="entry name" value="ATPase_P-typ_transduc_dom_A_sf"/>
</dbReference>
<comment type="subcellular location">
    <subcellularLocation>
        <location evidence="1">Cell membrane</location>
        <topology evidence="1">Multi-pass membrane protein</topology>
    </subcellularLocation>
</comment>
<dbReference type="NCBIfam" id="TIGR01511">
    <property type="entry name" value="ATPase-IB1_Cu"/>
    <property type="match status" value="1"/>
</dbReference>
<keyword evidence="4 12" id="KW-0479">Metal-binding</keyword>
<dbReference type="GO" id="GO:0005507">
    <property type="term" value="F:copper ion binding"/>
    <property type="evidence" value="ECO:0007669"/>
    <property type="project" value="TreeGrafter"/>
</dbReference>
<comment type="catalytic activity">
    <reaction evidence="10">
        <text>ATP + H2O = ADP + phosphate + H(+)</text>
        <dbReference type="Rhea" id="RHEA:13065"/>
        <dbReference type="ChEBI" id="CHEBI:15377"/>
        <dbReference type="ChEBI" id="CHEBI:15378"/>
        <dbReference type="ChEBI" id="CHEBI:30616"/>
        <dbReference type="ChEBI" id="CHEBI:43474"/>
        <dbReference type="ChEBI" id="CHEBI:456216"/>
    </reaction>
</comment>
<dbReference type="Pfam" id="PF00702">
    <property type="entry name" value="Hydrolase"/>
    <property type="match status" value="1"/>
</dbReference>
<dbReference type="Pfam" id="PF00403">
    <property type="entry name" value="HMA"/>
    <property type="match status" value="1"/>
</dbReference>
<dbReference type="SFLD" id="SFLDS00003">
    <property type="entry name" value="Haloacid_Dehalogenase"/>
    <property type="match status" value="1"/>
</dbReference>
<dbReference type="InterPro" id="IPR023214">
    <property type="entry name" value="HAD_sf"/>
</dbReference>
<keyword evidence="8 12" id="KW-1133">Transmembrane helix</keyword>
<dbReference type="InterPro" id="IPR023298">
    <property type="entry name" value="ATPase_P-typ_TM_dom_sf"/>
</dbReference>
<dbReference type="SUPFAM" id="SSF55008">
    <property type="entry name" value="HMA, heavy metal-associated domain"/>
    <property type="match status" value="1"/>
</dbReference>
<dbReference type="FunFam" id="2.70.150.10:FF:000002">
    <property type="entry name" value="Copper-transporting ATPase 1, putative"/>
    <property type="match status" value="1"/>
</dbReference>
<dbReference type="SFLD" id="SFLDF00027">
    <property type="entry name" value="p-type_atpase"/>
    <property type="match status" value="1"/>
</dbReference>
<reference evidence="15" key="1">
    <citation type="submission" date="2017-02" db="EMBL/GenBank/DDBJ databases">
        <title>Tessaracoccus aquaemaris sp. nov., isolated from the intestine of a Korean rockfish, Sebastes schlegelii, in a marine aquaculture pond.</title>
        <authorList>
            <person name="Tak E.J."/>
            <person name="Bae J.-W."/>
        </authorList>
    </citation>
    <scope>NUCLEOTIDE SEQUENCE [LARGE SCALE GENOMIC DNA]</scope>
    <source>
        <strain evidence="15">NSG39</strain>
    </source>
</reference>
<feature type="transmembrane region" description="Helical" evidence="12">
    <location>
        <begin position="161"/>
        <end position="182"/>
    </location>
</feature>
<proteinExistence type="inferred from homology"/>
<dbReference type="PROSITE" id="PS50846">
    <property type="entry name" value="HMA_2"/>
    <property type="match status" value="1"/>
</dbReference>
<dbReference type="InterPro" id="IPR059000">
    <property type="entry name" value="ATPase_P-type_domA"/>
</dbReference>
<dbReference type="CDD" id="cd00371">
    <property type="entry name" value="HMA"/>
    <property type="match status" value="1"/>
</dbReference>
<dbReference type="SUPFAM" id="SSF81653">
    <property type="entry name" value="Calcium ATPase, transduction domain A"/>
    <property type="match status" value="1"/>
</dbReference>
<evidence type="ECO:0000256" key="7">
    <source>
        <dbReference type="ARBA" id="ARBA00022967"/>
    </source>
</evidence>
<dbReference type="InterPro" id="IPR027256">
    <property type="entry name" value="P-typ_ATPase_IB"/>
</dbReference>
<name>A0A1Q2CQA2_9ACTN</name>
<keyword evidence="7" id="KW-1278">Translocase</keyword>
<feature type="transmembrane region" description="Helical" evidence="12">
    <location>
        <begin position="96"/>
        <end position="115"/>
    </location>
</feature>
<dbReference type="InterPro" id="IPR017969">
    <property type="entry name" value="Heavy-metal-associated_CS"/>
</dbReference>
<evidence type="ECO:0000256" key="8">
    <source>
        <dbReference type="ARBA" id="ARBA00022989"/>
    </source>
</evidence>
<dbReference type="InterPro" id="IPR036412">
    <property type="entry name" value="HAD-like_sf"/>
</dbReference>
<dbReference type="SFLD" id="SFLDG00002">
    <property type="entry name" value="C1.7:_P-type_atpase_like"/>
    <property type="match status" value="1"/>
</dbReference>
<dbReference type="SUPFAM" id="SSF56784">
    <property type="entry name" value="HAD-like"/>
    <property type="match status" value="1"/>
</dbReference>
<evidence type="ECO:0000256" key="3">
    <source>
        <dbReference type="ARBA" id="ARBA00022692"/>
    </source>
</evidence>
<evidence type="ECO:0000256" key="1">
    <source>
        <dbReference type="ARBA" id="ARBA00004651"/>
    </source>
</evidence>
<dbReference type="Pfam" id="PF00122">
    <property type="entry name" value="E1-E2_ATPase"/>
    <property type="match status" value="1"/>
</dbReference>
<feature type="transmembrane region" description="Helical" evidence="12">
    <location>
        <begin position="121"/>
        <end position="141"/>
    </location>
</feature>
<evidence type="ECO:0000256" key="6">
    <source>
        <dbReference type="ARBA" id="ARBA00022840"/>
    </source>
</evidence>
<evidence type="ECO:0000256" key="4">
    <source>
        <dbReference type="ARBA" id="ARBA00022723"/>
    </source>
</evidence>
<evidence type="ECO:0000256" key="12">
    <source>
        <dbReference type="RuleBase" id="RU362081"/>
    </source>
</evidence>
<evidence type="ECO:0000313" key="14">
    <source>
        <dbReference type="EMBL" id="AQP48307.1"/>
    </source>
</evidence>
<dbReference type="FunFam" id="3.30.70.100:FF:000005">
    <property type="entry name" value="Copper-exporting P-type ATPase A"/>
    <property type="match status" value="1"/>
</dbReference>
<comment type="similarity">
    <text evidence="2 12">Belongs to the cation transport ATPase (P-type) (TC 3.A.3) family. Type IB subfamily.</text>
</comment>
<dbReference type="NCBIfam" id="TIGR01494">
    <property type="entry name" value="ATPase_P-type"/>
    <property type="match status" value="1"/>
</dbReference>
<dbReference type="Gene3D" id="3.30.70.100">
    <property type="match status" value="1"/>
</dbReference>
<evidence type="ECO:0000259" key="13">
    <source>
        <dbReference type="PROSITE" id="PS50846"/>
    </source>
</evidence>
<feature type="domain" description="HMA" evidence="13">
    <location>
        <begin position="9"/>
        <end position="71"/>
    </location>
</feature>
<dbReference type="GO" id="GO:0043682">
    <property type="term" value="F:P-type divalent copper transporter activity"/>
    <property type="evidence" value="ECO:0007669"/>
    <property type="project" value="TreeGrafter"/>
</dbReference>
<dbReference type="InterPro" id="IPR018303">
    <property type="entry name" value="ATPase_P-typ_P_site"/>
</dbReference>
<feature type="transmembrane region" description="Helical" evidence="12">
    <location>
        <begin position="719"/>
        <end position="737"/>
    </location>
</feature>
<dbReference type="PANTHER" id="PTHR43520">
    <property type="entry name" value="ATP7, ISOFORM B"/>
    <property type="match status" value="1"/>
</dbReference>
<dbReference type="InterPro" id="IPR001757">
    <property type="entry name" value="P_typ_ATPase"/>
</dbReference>
<dbReference type="InterPro" id="IPR023299">
    <property type="entry name" value="ATPase_P-typ_cyto_dom_N"/>
</dbReference>
<dbReference type="PROSITE" id="PS00154">
    <property type="entry name" value="ATPASE_E1_E2"/>
    <property type="match status" value="1"/>
</dbReference>
<feature type="transmembrane region" description="Helical" evidence="12">
    <location>
        <begin position="696"/>
        <end position="713"/>
    </location>
</feature>
<dbReference type="SUPFAM" id="SSF81665">
    <property type="entry name" value="Calcium ATPase, transmembrane domain M"/>
    <property type="match status" value="1"/>
</dbReference>
<evidence type="ECO:0000256" key="10">
    <source>
        <dbReference type="ARBA" id="ARBA00049360"/>
    </source>
</evidence>
<keyword evidence="15" id="KW-1185">Reference proteome</keyword>
<protein>
    <recommendedName>
        <fullName evidence="11">Cation-transporting P-type ATPase B</fullName>
    </recommendedName>
</protein>
<dbReference type="KEGG" id="tes:BW730_13145"/>
<keyword evidence="3 12" id="KW-0812">Transmembrane</keyword>
<dbReference type="GO" id="GO:0005886">
    <property type="term" value="C:plasma membrane"/>
    <property type="evidence" value="ECO:0007669"/>
    <property type="project" value="UniProtKB-SubCell"/>
</dbReference>
<dbReference type="AlphaFoldDB" id="A0A1Q2CQA2"/>
<dbReference type="Gene3D" id="3.40.50.1000">
    <property type="entry name" value="HAD superfamily/HAD-like"/>
    <property type="match status" value="1"/>
</dbReference>
<dbReference type="InterPro" id="IPR036163">
    <property type="entry name" value="HMA_dom_sf"/>
</dbReference>
<organism evidence="14 15">
    <name type="scientific">Tessaracoccus aquimaris</name>
    <dbReference type="NCBI Taxonomy" id="1332264"/>
    <lineage>
        <taxon>Bacteria</taxon>
        <taxon>Bacillati</taxon>
        <taxon>Actinomycetota</taxon>
        <taxon>Actinomycetes</taxon>
        <taxon>Propionibacteriales</taxon>
        <taxon>Propionibacteriaceae</taxon>
        <taxon>Tessaracoccus</taxon>
    </lineage>
</organism>
<keyword evidence="5 12" id="KW-0547">Nucleotide-binding</keyword>
<keyword evidence="6 12" id="KW-0067">ATP-binding</keyword>
<evidence type="ECO:0000256" key="2">
    <source>
        <dbReference type="ARBA" id="ARBA00006024"/>
    </source>
</evidence>
<evidence type="ECO:0000313" key="15">
    <source>
        <dbReference type="Proteomes" id="UP000188145"/>
    </source>
</evidence>
<evidence type="ECO:0000256" key="9">
    <source>
        <dbReference type="ARBA" id="ARBA00023136"/>
    </source>
</evidence>
<evidence type="ECO:0000256" key="11">
    <source>
        <dbReference type="ARBA" id="ARBA00074171"/>
    </source>
</evidence>
<accession>A0A1Q2CQA2</accession>
<feature type="transmembrane region" description="Helical" evidence="12">
    <location>
        <begin position="202"/>
        <end position="221"/>
    </location>
</feature>
<dbReference type="PROSITE" id="PS01047">
    <property type="entry name" value="HMA_1"/>
    <property type="match status" value="1"/>
</dbReference>
<dbReference type="NCBIfam" id="TIGR01525">
    <property type="entry name" value="ATPase-IB_hvy"/>
    <property type="match status" value="1"/>
</dbReference>
<keyword evidence="9 12" id="KW-0472">Membrane</keyword>
<sequence>MTHTDTGSRLIELEISGMTCAACANRIEKKLRKLDGVSATVNYATNRATITGIDDVTAAIAEVEKAGYGAHQRQGDDDVWSKRATEMHITSLRRRLITAAALAIPLMDITIVLALSPQWRFPGWEIVCLLLALPIVTWCAWPFHKATLRNLRHGSVSMDTLVSLGIVASFGWAVATLLFGLGQASDHGFWLGFGATPEGANSVYLDVAAGMTTFQLAGRYFEARSRRKASDVLGALHALAATEVRVIRDGVEEIVPVTALNVGDTFVVLPGETIATDGVVVGGSAAVDASMLTGEPVPVPVAAGSEVTGGTISTDARLEVSATAVGAHTQLSQMAALTEDAQARKSQVQRLVDRVITWFVPTIIALAVLTTVGWIIAGAPLQQAYGIGIAVLIIACPCALGLATPTALMVGIGRGASLGVLIKGHDALEASGQITTVVLDKTGTLTTGSMSVAEVVAVGIDEDRLVALAAAVERGSEHAIARAIERDAVERRLPRLDAEGFATLPGLGASASVDGAEVVIGNPQLFRERGIEAPAALVEAVGLARDRGDSVSLVSLDGVLVGSLALSDTIKPDAVQAIQALKAQGLRTVLLTGDSRQAGERIGAELGLDEVIAEVLPQEKAAVVEGLQAKGEFVAMVGDGINDSIALATADLGLGVVSGTDIALRAADIIIVRDDLIAIADAVGLSRKTLKTIKTNLIWAFAYNMAAVPIAAAGLLNPLIAAAAMSLSSVLVVQNSLRLQSYRSKRVAAPSRDEIHEDELLAA</sequence>
<dbReference type="PANTHER" id="PTHR43520:SF8">
    <property type="entry name" value="P-TYPE CU(+) TRANSPORTER"/>
    <property type="match status" value="1"/>
</dbReference>
<feature type="transmembrane region" description="Helical" evidence="12">
    <location>
        <begin position="355"/>
        <end position="377"/>
    </location>
</feature>
<keyword evidence="12" id="KW-1003">Cell membrane</keyword>
<dbReference type="STRING" id="1332264.BW730_13145"/>
<dbReference type="Gene3D" id="2.70.150.10">
    <property type="entry name" value="Calcium-transporting ATPase, cytoplasmic transduction domain A"/>
    <property type="match status" value="1"/>
</dbReference>
<dbReference type="Gene3D" id="3.40.1110.10">
    <property type="entry name" value="Calcium-transporting ATPase, cytoplasmic domain N"/>
    <property type="match status" value="1"/>
</dbReference>
<feature type="transmembrane region" description="Helical" evidence="12">
    <location>
        <begin position="383"/>
        <end position="404"/>
    </location>
</feature>